<evidence type="ECO:0000313" key="2">
    <source>
        <dbReference type="EMBL" id="EMR69171.1"/>
    </source>
</evidence>
<dbReference type="AlphaFoldDB" id="M7TGW1"/>
<feature type="domain" description="Heterokaryon incompatibility" evidence="1">
    <location>
        <begin position="1"/>
        <end position="81"/>
    </location>
</feature>
<protein>
    <submittedName>
        <fullName evidence="2">Putative ankyrin and het domain-containing protein</fullName>
    </submittedName>
</protein>
<dbReference type="InterPro" id="IPR052895">
    <property type="entry name" value="HetReg/Transcr_Mod"/>
</dbReference>
<proteinExistence type="predicted"/>
<accession>M7TGW1</accession>
<evidence type="ECO:0000313" key="3">
    <source>
        <dbReference type="Proteomes" id="UP000012174"/>
    </source>
</evidence>
<dbReference type="PANTHER" id="PTHR24148">
    <property type="entry name" value="ANKYRIN REPEAT DOMAIN-CONTAINING PROTEIN 39 HOMOLOG-RELATED"/>
    <property type="match status" value="1"/>
</dbReference>
<reference evidence="3" key="1">
    <citation type="journal article" date="2013" name="Genome Announc.">
        <title>Draft genome sequence of the grapevine dieback fungus Eutypa lata UCR-EL1.</title>
        <authorList>
            <person name="Blanco-Ulate B."/>
            <person name="Rolshausen P.E."/>
            <person name="Cantu D."/>
        </authorList>
    </citation>
    <scope>NUCLEOTIDE SEQUENCE [LARGE SCALE GENOMIC DNA]</scope>
    <source>
        <strain evidence="3">UCR-EL1</strain>
    </source>
</reference>
<dbReference type="STRING" id="1287681.M7TGW1"/>
<organism evidence="2 3">
    <name type="scientific">Eutypa lata (strain UCR-EL1)</name>
    <name type="common">Grapevine dieback disease fungus</name>
    <name type="synonym">Eutypa armeniacae</name>
    <dbReference type="NCBI Taxonomy" id="1287681"/>
    <lineage>
        <taxon>Eukaryota</taxon>
        <taxon>Fungi</taxon>
        <taxon>Dikarya</taxon>
        <taxon>Ascomycota</taxon>
        <taxon>Pezizomycotina</taxon>
        <taxon>Sordariomycetes</taxon>
        <taxon>Xylariomycetidae</taxon>
        <taxon>Xylariales</taxon>
        <taxon>Diatrypaceae</taxon>
        <taxon>Eutypa</taxon>
    </lineage>
</organism>
<keyword evidence="3" id="KW-1185">Reference proteome</keyword>
<dbReference type="Pfam" id="PF06985">
    <property type="entry name" value="HET"/>
    <property type="match status" value="1"/>
</dbReference>
<dbReference type="OMA" id="IWAICER"/>
<dbReference type="Pfam" id="PF26639">
    <property type="entry name" value="Het-6_barrel"/>
    <property type="match status" value="1"/>
</dbReference>
<dbReference type="KEGG" id="ela:UCREL1_3824"/>
<dbReference type="PANTHER" id="PTHR24148:SF64">
    <property type="entry name" value="HETEROKARYON INCOMPATIBILITY DOMAIN-CONTAINING PROTEIN"/>
    <property type="match status" value="1"/>
</dbReference>
<sequence length="500" mass="56439">MRRIYSLADKVLAWLGEAADGSDEAIPAIEDIAAKLSGRPIATISLQELREIGIQPEAINWTAIWKLCERPYWSRVWIIQELMSYHPNAKHLFGCGKQWLSKSAMQTFWMWLQFLNGISFVLEGGEVLDPARIKGERGNPPAWHMIITGQMFHDTPDGSLDAPWTPQSLPWLLTSTRSFQATDQRDKIYALLGISTSDGELIPDYSKTTEAVLIDYINHSISKEQNLRCLLGNKLRPCMSRGPSWVPDLYGEEAKGMAWGYDPDNWNKFRPAGDSKSLISFDGSMGRLKVKGFRLGVLVDTVGPFLSNIKFAIRMDLGEGSEASQVGVGIYPHLDRFRQFWPHMPAHLQAVLWRTLVLDQDFEAYPDPTTPAPPELGDMFQILLGFRSVPDDDDDFDAPGYHLRARRYCRRLEMSLEQAIYDRCFFWSDTGWMGLGCFGARPGDVAVVLFGGPLCFVLRPCEGETEFKLVGDAYVHGAMRGDWFETQIVQGRPVEEFVLG</sequence>
<name>M7TGW1_EUTLA</name>
<dbReference type="InterPro" id="IPR010730">
    <property type="entry name" value="HET"/>
</dbReference>
<dbReference type="EMBL" id="KB706127">
    <property type="protein sequence ID" value="EMR69171.1"/>
    <property type="molecule type" value="Genomic_DNA"/>
</dbReference>
<dbReference type="Proteomes" id="UP000012174">
    <property type="component" value="Unassembled WGS sequence"/>
</dbReference>
<dbReference type="HOGENOM" id="CLU_004184_7_3_1"/>
<gene>
    <name evidence="2" type="ORF">UCREL1_3824</name>
</gene>
<dbReference type="OrthoDB" id="3477286at2759"/>
<evidence type="ECO:0000259" key="1">
    <source>
        <dbReference type="Pfam" id="PF06985"/>
    </source>
</evidence>